<evidence type="ECO:0000313" key="9">
    <source>
        <dbReference type="EMBL" id="KMS64939.1"/>
    </source>
</evidence>
<evidence type="ECO:0000256" key="4">
    <source>
        <dbReference type="ARBA" id="ARBA00022737"/>
    </source>
</evidence>
<comment type="similarity">
    <text evidence="7">Belongs to the U2 small nuclear ribonucleoprotein A family.</text>
</comment>
<dbReference type="GO" id="GO:0005681">
    <property type="term" value="C:spliceosomal complex"/>
    <property type="evidence" value="ECO:0007669"/>
    <property type="project" value="UniProtKB-KW"/>
</dbReference>
<dbReference type="InterPro" id="IPR003591">
    <property type="entry name" value="Leu-rich_rpt_typical-subtyp"/>
</dbReference>
<evidence type="ECO:0000259" key="8">
    <source>
        <dbReference type="SMART" id="SM00446"/>
    </source>
</evidence>
<feature type="non-terminal residue" evidence="9">
    <location>
        <position position="167"/>
    </location>
</feature>
<evidence type="ECO:0000256" key="6">
    <source>
        <dbReference type="ARBA" id="ARBA00023242"/>
    </source>
</evidence>
<organism evidence="9 10">
    <name type="scientific">Beta vulgaris subsp. vulgaris</name>
    <name type="common">Beet</name>
    <dbReference type="NCBI Taxonomy" id="3555"/>
    <lineage>
        <taxon>Eukaryota</taxon>
        <taxon>Viridiplantae</taxon>
        <taxon>Streptophyta</taxon>
        <taxon>Embryophyta</taxon>
        <taxon>Tracheophyta</taxon>
        <taxon>Spermatophyta</taxon>
        <taxon>Magnoliopsida</taxon>
        <taxon>eudicotyledons</taxon>
        <taxon>Gunneridae</taxon>
        <taxon>Pentapetalae</taxon>
        <taxon>Caryophyllales</taxon>
        <taxon>Chenopodiaceae</taxon>
        <taxon>Betoideae</taxon>
        <taxon>Beta</taxon>
    </lineage>
</organism>
<proteinExistence type="inferred from homology"/>
<comment type="subcellular location">
    <subcellularLocation>
        <location evidence="1">Nucleus</location>
    </subcellularLocation>
</comment>
<keyword evidence="6" id="KW-0539">Nucleus</keyword>
<reference evidence="9 10" key="1">
    <citation type="journal article" date="2014" name="Nature">
        <title>The genome of the recently domesticated crop plant sugar beet (Beta vulgaris).</title>
        <authorList>
            <person name="Dohm J.C."/>
            <person name="Minoche A.E."/>
            <person name="Holtgrawe D."/>
            <person name="Capella-Gutierrez S."/>
            <person name="Zakrzewski F."/>
            <person name="Tafer H."/>
            <person name="Rupp O."/>
            <person name="Sorensen T.R."/>
            <person name="Stracke R."/>
            <person name="Reinhardt R."/>
            <person name="Goesmann A."/>
            <person name="Kraft T."/>
            <person name="Schulz B."/>
            <person name="Stadler P.F."/>
            <person name="Schmidt T."/>
            <person name="Gabaldon T."/>
            <person name="Lehrach H."/>
            <person name="Weisshaar B."/>
            <person name="Himmelbauer H."/>
        </authorList>
    </citation>
    <scope>NUCLEOTIDE SEQUENCE [LARGE SCALE GENOMIC DNA]</scope>
    <source>
        <tissue evidence="9">Taproot</tissue>
    </source>
</reference>
<evidence type="ECO:0000313" key="10">
    <source>
        <dbReference type="Proteomes" id="UP000035740"/>
    </source>
</evidence>
<dbReference type="OrthoDB" id="433501at2759"/>
<dbReference type="InterPro" id="IPR044640">
    <property type="entry name" value="RU2A"/>
</dbReference>
<dbReference type="InterPro" id="IPR003603">
    <property type="entry name" value="U2A'_phosphoprotein32A_C"/>
</dbReference>
<dbReference type="InterPro" id="IPR032675">
    <property type="entry name" value="LRR_dom_sf"/>
</dbReference>
<dbReference type="PANTHER" id="PTHR10552">
    <property type="entry name" value="U2 SMALL NUCLEAR RIBONUCLEOPROTEIN A"/>
    <property type="match status" value="1"/>
</dbReference>
<name>A0A0J7YMW0_BETVV</name>
<evidence type="ECO:0000256" key="5">
    <source>
        <dbReference type="ARBA" id="ARBA00023187"/>
    </source>
</evidence>
<keyword evidence="4" id="KW-0677">Repeat</keyword>
<evidence type="ECO:0000256" key="7">
    <source>
        <dbReference type="ARBA" id="ARBA00024196"/>
    </source>
</evidence>
<sequence>GAAEDQFDCIDLTDNDIIKLENLPVLKRLKSLLLSNNRIRRIASGLGRNLPNLETLIMTNNQISRLQDLDQLADLQNLERVSFVKNPVTVLENYRLYVISLLPKLRHLDFQKVKTAERERARAMFKNQVPTTKPECELDNANTKQPLTAEQKHLIMVDIFYSRLPCL</sequence>
<dbReference type="Proteomes" id="UP000035740">
    <property type="component" value="Unassembled WGS sequence"/>
</dbReference>
<dbReference type="PROSITE" id="PS51450">
    <property type="entry name" value="LRR"/>
    <property type="match status" value="2"/>
</dbReference>
<feature type="domain" description="U2A'/phosphoprotein 32 family A C-terminal" evidence="8">
    <location>
        <begin position="91"/>
        <end position="109"/>
    </location>
</feature>
<keyword evidence="3" id="KW-0507">mRNA processing</keyword>
<dbReference type="EMBL" id="KQ118182">
    <property type="protein sequence ID" value="KMS64939.1"/>
    <property type="molecule type" value="Genomic_DNA"/>
</dbReference>
<dbReference type="SUPFAM" id="SSF52058">
    <property type="entry name" value="L domain-like"/>
    <property type="match status" value="1"/>
</dbReference>
<feature type="non-terminal residue" evidence="9">
    <location>
        <position position="1"/>
    </location>
</feature>
<evidence type="ECO:0000256" key="2">
    <source>
        <dbReference type="ARBA" id="ARBA00022614"/>
    </source>
</evidence>
<dbReference type="InterPro" id="IPR001611">
    <property type="entry name" value="Leu-rich_rpt"/>
</dbReference>
<dbReference type="SMART" id="SM00446">
    <property type="entry name" value="LRRcap"/>
    <property type="match status" value="1"/>
</dbReference>
<keyword evidence="5" id="KW-0508">mRNA splicing</keyword>
<dbReference type="AlphaFoldDB" id="A0A0J7YMW0"/>
<dbReference type="Pfam" id="PF14580">
    <property type="entry name" value="LRR_9"/>
    <property type="match status" value="1"/>
</dbReference>
<keyword evidence="3" id="KW-0747">Spliceosome</keyword>
<protein>
    <recommendedName>
        <fullName evidence="8">U2A'/phosphoprotein 32 family A C-terminal domain-containing protein</fullName>
    </recommendedName>
</protein>
<evidence type="ECO:0000256" key="3">
    <source>
        <dbReference type="ARBA" id="ARBA00022728"/>
    </source>
</evidence>
<keyword evidence="2" id="KW-0433">Leucine-rich repeat</keyword>
<keyword evidence="10" id="KW-1185">Reference proteome</keyword>
<dbReference type="Gramene" id="KMS64939">
    <property type="protein sequence ID" value="KMS64939"/>
    <property type="gene ID" value="BVRB_041080"/>
</dbReference>
<dbReference type="Gene3D" id="3.80.10.10">
    <property type="entry name" value="Ribonuclease Inhibitor"/>
    <property type="match status" value="1"/>
</dbReference>
<dbReference type="GO" id="GO:0030620">
    <property type="term" value="F:U2 snRNA binding"/>
    <property type="evidence" value="ECO:0007669"/>
    <property type="project" value="InterPro"/>
</dbReference>
<gene>
    <name evidence="9" type="ORF">BVRB_041080</name>
</gene>
<dbReference type="SMART" id="SM00369">
    <property type="entry name" value="LRR_TYP"/>
    <property type="match status" value="2"/>
</dbReference>
<dbReference type="GO" id="GO:0000398">
    <property type="term" value="P:mRNA splicing, via spliceosome"/>
    <property type="evidence" value="ECO:0007669"/>
    <property type="project" value="InterPro"/>
</dbReference>
<evidence type="ECO:0000256" key="1">
    <source>
        <dbReference type="ARBA" id="ARBA00004123"/>
    </source>
</evidence>
<accession>A0A0J7YMW0</accession>
<dbReference type="PANTHER" id="PTHR10552:SF6">
    <property type="entry name" value="U2 SMALL NUCLEAR RIBONUCLEOPROTEIN A"/>
    <property type="match status" value="1"/>
</dbReference>